<proteinExistence type="predicted"/>
<reference evidence="1 2" key="1">
    <citation type="journal article" date="2021" name="BMC Biol.">
        <title>Horizontally acquired antibacterial genes associated with adaptive radiation of ladybird beetles.</title>
        <authorList>
            <person name="Li H.S."/>
            <person name="Tang X.F."/>
            <person name="Huang Y.H."/>
            <person name="Xu Z.Y."/>
            <person name="Chen M.L."/>
            <person name="Du X.Y."/>
            <person name="Qiu B.Y."/>
            <person name="Chen P.T."/>
            <person name="Zhang W."/>
            <person name="Slipinski A."/>
            <person name="Escalona H.E."/>
            <person name="Waterhouse R.M."/>
            <person name="Zwick A."/>
            <person name="Pang H."/>
        </authorList>
    </citation>
    <scope>NUCLEOTIDE SEQUENCE [LARGE SCALE GENOMIC DNA]</scope>
    <source>
        <strain evidence="1">SYSU2018</strain>
    </source>
</reference>
<name>A0ABD2MVZ9_9CUCU</name>
<evidence type="ECO:0000313" key="2">
    <source>
        <dbReference type="Proteomes" id="UP001516400"/>
    </source>
</evidence>
<evidence type="ECO:0000313" key="1">
    <source>
        <dbReference type="EMBL" id="KAL3270350.1"/>
    </source>
</evidence>
<organism evidence="1 2">
    <name type="scientific">Cryptolaemus montrouzieri</name>
    <dbReference type="NCBI Taxonomy" id="559131"/>
    <lineage>
        <taxon>Eukaryota</taxon>
        <taxon>Metazoa</taxon>
        <taxon>Ecdysozoa</taxon>
        <taxon>Arthropoda</taxon>
        <taxon>Hexapoda</taxon>
        <taxon>Insecta</taxon>
        <taxon>Pterygota</taxon>
        <taxon>Neoptera</taxon>
        <taxon>Endopterygota</taxon>
        <taxon>Coleoptera</taxon>
        <taxon>Polyphaga</taxon>
        <taxon>Cucujiformia</taxon>
        <taxon>Coccinelloidea</taxon>
        <taxon>Coccinellidae</taxon>
        <taxon>Scymninae</taxon>
        <taxon>Scymnini</taxon>
        <taxon>Cryptolaemus</taxon>
    </lineage>
</organism>
<dbReference type="AlphaFoldDB" id="A0ABD2MVZ9"/>
<sequence>TTLEAKITLKGTELTNEDLDTHSDLLTTIIRESAEEIEEHAFRASKKLSDKTLKLFQIRREMKANKQKDLIEWSDLNKLIRKN</sequence>
<keyword evidence="2" id="KW-1185">Reference proteome</keyword>
<protein>
    <submittedName>
        <fullName evidence="1">Uncharacterized protein</fullName>
    </submittedName>
</protein>
<accession>A0ABD2MVZ9</accession>
<dbReference type="Proteomes" id="UP001516400">
    <property type="component" value="Unassembled WGS sequence"/>
</dbReference>
<feature type="non-terminal residue" evidence="1">
    <location>
        <position position="83"/>
    </location>
</feature>
<comment type="caution">
    <text evidence="1">The sequence shown here is derived from an EMBL/GenBank/DDBJ whole genome shotgun (WGS) entry which is preliminary data.</text>
</comment>
<dbReference type="EMBL" id="JABFTP020000021">
    <property type="protein sequence ID" value="KAL3270350.1"/>
    <property type="molecule type" value="Genomic_DNA"/>
</dbReference>
<feature type="non-terminal residue" evidence="1">
    <location>
        <position position="1"/>
    </location>
</feature>
<gene>
    <name evidence="1" type="ORF">HHI36_009398</name>
</gene>